<dbReference type="InterPro" id="IPR019775">
    <property type="entry name" value="WD40_repeat_CS"/>
</dbReference>
<dbReference type="SMART" id="SM00054">
    <property type="entry name" value="EFh"/>
    <property type="match status" value="3"/>
</dbReference>
<dbReference type="Proteomes" id="UP000688137">
    <property type="component" value="Unassembled WGS sequence"/>
</dbReference>
<keyword evidence="1 3" id="KW-0853">WD repeat</keyword>
<comment type="caution">
    <text evidence="5">The sequence shown here is derived from an EMBL/GenBank/DDBJ whole genome shotgun (WGS) entry which is preliminary data.</text>
</comment>
<gene>
    <name evidence="5" type="ORF">PPRIM_AZ9-3.1.T0550130</name>
</gene>
<dbReference type="Pfam" id="PF23409">
    <property type="entry name" value="Beta-prop_EML"/>
    <property type="match status" value="2"/>
</dbReference>
<feature type="repeat" description="WD" evidence="3">
    <location>
        <begin position="2053"/>
        <end position="2094"/>
    </location>
</feature>
<dbReference type="FunFam" id="2.130.10.10:FF:000898">
    <property type="entry name" value="Predicted protein"/>
    <property type="match status" value="1"/>
</dbReference>
<evidence type="ECO:0000256" key="1">
    <source>
        <dbReference type="ARBA" id="ARBA00022574"/>
    </source>
</evidence>
<proteinExistence type="predicted"/>
<feature type="repeat" description="WD" evidence="3">
    <location>
        <begin position="2175"/>
        <end position="2213"/>
    </location>
</feature>
<feature type="repeat" description="WD" evidence="3">
    <location>
        <begin position="1225"/>
        <end position="1258"/>
    </location>
</feature>
<dbReference type="PROSITE" id="PS50222">
    <property type="entry name" value="EF_HAND_2"/>
    <property type="match status" value="3"/>
</dbReference>
<dbReference type="SMART" id="SM00320">
    <property type="entry name" value="WD40"/>
    <property type="match status" value="20"/>
</dbReference>
<dbReference type="InterPro" id="IPR005108">
    <property type="entry name" value="HELP"/>
</dbReference>
<dbReference type="GO" id="GO:0005509">
    <property type="term" value="F:calcium ion binding"/>
    <property type="evidence" value="ECO:0007669"/>
    <property type="project" value="InterPro"/>
</dbReference>
<dbReference type="InterPro" id="IPR055439">
    <property type="entry name" value="Beta-prop_EML_1st"/>
</dbReference>
<dbReference type="Pfam" id="PF03451">
    <property type="entry name" value="HELP"/>
    <property type="match status" value="2"/>
</dbReference>
<evidence type="ECO:0000313" key="6">
    <source>
        <dbReference type="Proteomes" id="UP000688137"/>
    </source>
</evidence>
<keyword evidence="6" id="KW-1185">Reference proteome</keyword>
<keyword evidence="2" id="KW-0677">Repeat</keyword>
<feature type="repeat" description="WD" evidence="3">
    <location>
        <begin position="500"/>
        <end position="532"/>
    </location>
</feature>
<dbReference type="EMBL" id="CAJJDM010000055">
    <property type="protein sequence ID" value="CAD8075897.1"/>
    <property type="molecule type" value="Genomic_DNA"/>
</dbReference>
<feature type="repeat" description="WD" evidence="3">
    <location>
        <begin position="976"/>
        <end position="1017"/>
    </location>
</feature>
<evidence type="ECO:0000256" key="3">
    <source>
        <dbReference type="PROSITE-ProRule" id="PRU00221"/>
    </source>
</evidence>
<evidence type="ECO:0000313" key="5">
    <source>
        <dbReference type="EMBL" id="CAD8075897.1"/>
    </source>
</evidence>
<dbReference type="GO" id="GO:0008017">
    <property type="term" value="F:microtubule binding"/>
    <property type="evidence" value="ECO:0007669"/>
    <property type="project" value="TreeGrafter"/>
</dbReference>
<organism evidence="5 6">
    <name type="scientific">Paramecium primaurelia</name>
    <dbReference type="NCBI Taxonomy" id="5886"/>
    <lineage>
        <taxon>Eukaryota</taxon>
        <taxon>Sar</taxon>
        <taxon>Alveolata</taxon>
        <taxon>Ciliophora</taxon>
        <taxon>Intramacronucleata</taxon>
        <taxon>Oligohymenophorea</taxon>
        <taxon>Peniculida</taxon>
        <taxon>Parameciidae</taxon>
        <taxon>Paramecium</taxon>
    </lineage>
</organism>
<dbReference type="PROSITE" id="PS50294">
    <property type="entry name" value="WD_REPEATS_REGION"/>
    <property type="match status" value="3"/>
</dbReference>
<evidence type="ECO:0000256" key="2">
    <source>
        <dbReference type="ARBA" id="ARBA00022737"/>
    </source>
</evidence>
<dbReference type="InterPro" id="IPR050630">
    <property type="entry name" value="WD_repeat_EMAP"/>
</dbReference>
<dbReference type="InterPro" id="IPR001680">
    <property type="entry name" value="WD40_rpt"/>
</dbReference>
<feature type="domain" description="EF-hand" evidence="4">
    <location>
        <begin position="138"/>
        <end position="173"/>
    </location>
</feature>
<name>A0A8S1M713_PARPR</name>
<protein>
    <recommendedName>
        <fullName evidence="4">EF-hand domain-containing protein</fullName>
    </recommendedName>
</protein>
<dbReference type="PANTHER" id="PTHR13720:SF33">
    <property type="entry name" value="HELP DOMAIN-CONTAINING PROTEIN"/>
    <property type="match status" value="1"/>
</dbReference>
<dbReference type="InterPro" id="IPR018247">
    <property type="entry name" value="EF_Hand_1_Ca_BS"/>
</dbReference>
<feature type="domain" description="EF-hand" evidence="4">
    <location>
        <begin position="89"/>
        <end position="124"/>
    </location>
</feature>
<feature type="domain" description="EF-hand" evidence="4">
    <location>
        <begin position="53"/>
        <end position="88"/>
    </location>
</feature>
<dbReference type="OMA" id="SNQGVWP"/>
<dbReference type="PROSITE" id="PS00018">
    <property type="entry name" value="EF_HAND_1"/>
    <property type="match status" value="2"/>
</dbReference>
<dbReference type="PROSITE" id="PS50082">
    <property type="entry name" value="WD_REPEATS_2"/>
    <property type="match status" value="5"/>
</dbReference>
<dbReference type="FunFam" id="2.130.10.10:FF:000320">
    <property type="entry name" value="echinoderm microtubule-associated protein-like 6"/>
    <property type="match status" value="1"/>
</dbReference>
<dbReference type="Pfam" id="PF23414">
    <property type="entry name" value="Beta-prop_EML_2"/>
    <property type="match status" value="3"/>
</dbReference>
<dbReference type="GO" id="GO:0005929">
    <property type="term" value="C:cilium"/>
    <property type="evidence" value="ECO:0007669"/>
    <property type="project" value="UniProtKB-ARBA"/>
</dbReference>
<dbReference type="PANTHER" id="PTHR13720">
    <property type="entry name" value="WD-40 REPEAT PROTEIN"/>
    <property type="match status" value="1"/>
</dbReference>
<evidence type="ECO:0000259" key="4">
    <source>
        <dbReference type="PROSITE" id="PS50222"/>
    </source>
</evidence>
<accession>A0A8S1M713</accession>
<sequence length="2213" mass="253075">MGNTQGTPSDLDSFRKYAGLTIKHVMMLRERLEMLSEADLSITKDAFSLAMKTKEEETERIFRIFDLSSSGKIETLEFVCALSLMAYANLREKCDLMFGLYDFDRNRTMNKQELIILIKTVLTTVNAISSKGECSIQEAVGIAQVILDRYDTNGDASISAKEFYSFVSKDPDIVKMLLSYGLISIQDLRFNFGEPQNNELPVPEADSDLENEIFKSRVIKTVEDEAVALGIETLMNGGGIEQLAWHQQLAKDNMIMDPDDPEDVNGNPPNATLEIDHVYGFRCFDTRNNIKYSIENELIYHTGSLVIKDGEKQEFFMEHTDDVTCLDVWEHLVASGQMGSKPSIFVWDSRSMELRAVFRGVLTVGVSNLCISNDGRKLAAVGMDEDQCVVVYDIEKGSQTRMNGRKDESLLANGKGPIVEIFDIKFEKSDKQIVIACMGEVNFVTYDNNVLRIVKGMWDSKYCSYQAILSIGLLENAVVVGSFKGYLLLWRVGRTTMAIPDAHKGPITTIHTCNKKIMILTGGKDGQIGWWDHNLKKIRAFNLANQKDILLNNIKITALYENMDQTAILIGTRGGQILELINSELKVRVNAHFDGKLEALVCHPTKDLFYTSGEDQMLMLWDLNSKQLKEKKKFDYCIKTLDVNDRFLVGGCGNGTVLLMEPYKLTQLQDFKDRDSEITCIKIVDEYLIAFYSSPYFEFFVYSIKQKFKKLLSIPGRPGNCISIDYSITQRILVTFDNQQLWCIDLTQRQLTRYKEDDWKSFTSIYGWQIKGAWPQKTDGTEIVTADRDGSKSVIAIGDKYGQIKLYKYPAYKINCSFYRYLGHSGRISKLRFSSNDKCLISLGENEKSIIQWNFQVEQNVVERSSTTHSRNRSAFKSELNQFDDQMDGNDNQKTNKPFLDQIKMDEAEEEQLKLPMNYLNLRYIFGVSTSYKGNTLYQQLKYAGQQKIVYPIGCLCVILDTKIDQSAPYRKQNFYYGHTQLILSLSVHPKSQIIATGTVGDEINLWDVDTRQTQVQIRGYHKNGIKNLKFSIDGTLLLTCGSDQFNSICVYDWQANRIICNSKVDKSPLTDCCFLGNPKIIQFVTVGKYMRVWEIKGRNLSFDQFPGQLSAVTFAFNSELVCANDQGELMVIKNKQTNRILGHSGRVNVLIAVKQNLYSGGDDGKIILWHSIQNQLQQIQQFMETQTPPLLSMDIRNDNIVFLTSTCDIKELVITAQIHSIDIIKGHGEDVRGLAISKYKVYTCSSDRTIKVWDIRNRVCSLNSEPYQYQLRSIDVYNNLIVCGDSKGFLYLLDEKLSPLGSVSTNFNLKQKTIAYEISRVKFDPRGKRVCVGAQGGPSHIEIWTINYSDNIYKFDKERQIINCGFTGGILQLDWSEDSTHILASSTNYELKCISLNKQRDVQYNYDIKWQTWSCIYGPGLQYIYPNNPGEDITAVWLHKTKELKTETGNIKEYVFITGDQFGNLSLFKYPVTGRCCRTYKGHSGPINWIQFCMETEAKQYAISVGQKAIMIWQLEIDEPTVLDAETEKLLGINIQQQKKTGLEKYGIPQQQQQVKDEEYVDKISLKPWASNIKEPSSYYKDPINQNTPPLIDLELEHVFGYRGNDCKNNIRFLKSGNIVYHSASLGIVLDMSLNQQKIFNMHEDDIISMDLHQDGIRVATGEINTGVIYVWDSNTLQALCKFNQLSKGIKSLQFSPFNQLVALAMDEFTTIAIFEINTKSESGGTLSFKYQSGKQVINEIKWMNENTFYTIGPQHFKEWIFSSQIVISKIPIQDKLILNTFLIDDEEIYIADNRGKVLIYQKKVLQHTLEHHTQQVDALFKTKDYLFTGGKDQLITIYDAKQIKEEFIIQFKLLDLSKQAFQPIIKSVCYFEDKLVVGTVGCEIWELSTKDTKINNQTKFTPKIMMKGHYAPQIQSELWGLAIEGDFIYSCGDDATLRQWSVSQRKQTLFIRTVQDSNFVDIKPDENGVYPDSVRGRSIAVNFDFIVVGFKDGGVRVYDRELKQKSYFKVAKDWISDIKISPNNEYIAFGSHDNCIYIYRIPEFVIHLKPLRKHSAFIKNVDFSVDSTKLISTCGSFDLIFWDITTGKQMPQGRNILRDEKWATWTNILGWPVQGIWRDDYNGQEINCVCRSNSPFAPKQPDNYYLLAVGNDFNEVLLYRYPCINKKSEPIQRRGHSSPISQVKFTQDDQYLVTMGGEDMTILLWRVIKKL</sequence>
<dbReference type="InterPro" id="IPR055442">
    <property type="entry name" value="Beta-prop_EML-like_2nd"/>
</dbReference>
<dbReference type="InterPro" id="IPR002048">
    <property type="entry name" value="EF_hand_dom"/>
</dbReference>
<dbReference type="PROSITE" id="PS00678">
    <property type="entry name" value="WD_REPEATS_1"/>
    <property type="match status" value="1"/>
</dbReference>
<reference evidence="5" key="1">
    <citation type="submission" date="2021-01" db="EMBL/GenBank/DDBJ databases">
        <authorList>
            <consortium name="Genoscope - CEA"/>
            <person name="William W."/>
        </authorList>
    </citation>
    <scope>NUCLEOTIDE SEQUENCE</scope>
</reference>